<dbReference type="Pfam" id="PF17405">
    <property type="entry name" value="Nrap_D4"/>
    <property type="match status" value="1"/>
</dbReference>
<feature type="region of interest" description="Disordered" evidence="8">
    <location>
        <begin position="473"/>
        <end position="500"/>
    </location>
</feature>
<feature type="domain" description="Nrap protein" evidence="13">
    <location>
        <begin position="1146"/>
        <end position="1374"/>
    </location>
</feature>
<sequence length="2143" mass="238368">MAAYSRLLVTEFLGTTRVAAAFFVVISLLYVAVRRRRIRRLANPRNLPYPPGPKPLPIVGNMFDIARNNEVAAYQQLAKQYGDLVFLSTLGKHVLFVNSFETAKDLFEKRSINYSDRNQSPMSHDLMGWDFSFGHMPYGDRWKAHRRMFHRQFQQSVAPIYWPVQKAEAHALLRRLLHSPENLVYHLRHNAAAVIMGVTYGITVASTEDRYIAIAEKALEGMGKAASPGAFLVDLLPILKHVPEWVPGASFKRKAHEWRDAVMEMRDAPFATVLIGMKNGQAPPSFVSNLLNDIEDKENVQEELDTIRNCAGLAYAAGAESTVSTLTSFILAILVHPEVQAKARKELDSVVGPDRLPEFSDRPALPYTTAILKEVLRWNPVAPLGLPHMVTHDDEYNGYFIPAGTTIVGNSWGILHDPKVFPDPHVFNPDRFMGRDNNQHFSPSDPLSAAFGYGRRVCPGRYMAEAQTQKVHPEFDIQTNVDNGASDGEGVDSGSDRGVDEDNELQADEEWGGIEGSQAAAVETTSHPGTKPKKPPTGEELRAIKDASDLFKSSSFKLQIDALLPNVRPKATRIPPLERFLFALHAALNEVPSVPPTHPLEASRKLQKKGIAVPYSLPLPTEDTNWKVGFEPPSDITLVGSWANKAGVKAKDGLKFGVDLAVEMPNGLFQEKDYLNGRFFHKRSFYLANIAAALRKSKSLNVDVVYESLEGDTRLTKLVIIPKNDDSQTDFTKLNAKVCILPALSQNSPIPLHRLSPSHSNLRVNSSSETNDDATQSTHMPTPLYNNALLRSLTPKPYLLAVHTLQNDCPAFSDALTLLRIWANQRGFSEGTRMCVRGFEGTGPWWWSLLALLLNGEEVRPGATKANKRRSVGKGLSSYQLFKAALEFLAKHNFEKEPTFVKTANGFRYPPEEYKADTGAVFVDSLSLVNLLAGVPLGSLDLLRYEASKTLERLNETAFSGDPFSGVFMKDCRDLSTRFDAVLRVDISSAKPKAASIHATLDAGSPSTALLASISSLLRQGLGDRSRAIAILHPSSLPRSISQAHPSSPDVIFVGILHDPQNAFRLVDHGPAADEQDEAVLQKFRDLWGDKAELRRFKDGRILESVVWEVTTADERTHVPSMIVRHLLKRHFGLGEGAVETWQTSFDSVLRLPPSVSREYLASGASTGVKGALTAFDNLVKSIKKLDDDLPLSLLTVSPISEALRYTNVFSPVPLTPSLAAVLPPNARYHAPVDIVLEFEKSSKWPDELKAVQAIKLAFFERLASKLMESVEGLVAKIAVGDGVHDSQIMDRSFLEVVTPEGWAFNAWIWHDREVNLLDRIIDGTANRLPHVASKSKDSKKTPEYYEALAAKEVHLRRFIHAPRHHRAIAALSHHYTAFSGTVRLVKRWLASHWLLRGHVSEEAVELICASLFLNGGKAITQDMDTEQTVQHLVPASKERGFAAVIRFLKEWKWEEGLFVPLYGSASVPSEKETSKAGGASVWKVSTEHDKEGHVWTHCGPDVVVAHRIRALAEATWKCLEGMELGQLNVQALFTHPTDDYDVLVQLDPAVLPRYVHNINAEEKLLTRRGKYANRMLDDQGDVTILPGFDPAQLLFNDLQRAYADTFKIFYDPLGGDKFGVLGGFSSVPVKKENDKAKDKGLVTLNQEAVVAEIERLGTGSNARRDEPSTRPRSRRAPVNDLPTEILQIVFLLAYPAVYVGKVNILSADPNTTESPWKLELVCSRWCLVSQSYRALWSTIDIEATRGSSRIGIKPILKMQLELCLERSGTRPLSIRVGDKSNAYPRAIQEILEIVGQHSERWRSIELRFPLAYLSVGQVKQIKGRLPLLRSIEVQVGREHSAGVAEEQCRSLFLHSPALTRVSISNLLEFHQALDLPWRQIRDLTLEYIEGIHPAQLWRRLMDISANLTRLTLSNISFAPYFPFPPTGTTVKLDQLRELSIVDCTQHCGRMLADLVCPSLTSLAIEDHQMLLTTQPQTFQTFMTRSECPIQHLTLKGVHPTAFNYLASKLDTVTHLDIVVNSMQALEILEMVGGGAPGRMLPTLESLCLAFQTPITSGGGLNYQIHALKKALGVVSPRHLEVGFMVKQMDVKELWEQAYLGGLRTFCMSRKMTVKIYQISAEEGKVPLMSVNDLWERLSGVHI</sequence>
<proteinExistence type="inferred from homology"/>
<evidence type="ECO:0000313" key="17">
    <source>
        <dbReference type="Proteomes" id="UP001148786"/>
    </source>
</evidence>
<dbReference type="Proteomes" id="UP001148786">
    <property type="component" value="Unassembled WGS sequence"/>
</dbReference>
<dbReference type="Gene3D" id="1.10.1410.10">
    <property type="match status" value="2"/>
</dbReference>
<dbReference type="InterPro" id="IPR035082">
    <property type="entry name" value="Nrap_D1"/>
</dbReference>
<dbReference type="SUPFAM" id="SSF52047">
    <property type="entry name" value="RNI-like"/>
    <property type="match status" value="1"/>
</dbReference>
<dbReference type="Gene3D" id="3.80.10.10">
    <property type="entry name" value="Ribonuclease Inhibitor"/>
    <property type="match status" value="1"/>
</dbReference>
<gene>
    <name evidence="16" type="ORF">NLJ89_g5699</name>
</gene>
<evidence type="ECO:0000259" key="15">
    <source>
        <dbReference type="Pfam" id="PF17407"/>
    </source>
</evidence>
<keyword evidence="9" id="KW-1133">Transmembrane helix</keyword>
<keyword evidence="5 7" id="KW-0408">Iron</keyword>
<evidence type="ECO:0000256" key="1">
    <source>
        <dbReference type="ARBA" id="ARBA00004604"/>
    </source>
</evidence>
<dbReference type="PANTHER" id="PTHR17972">
    <property type="entry name" value="NUCLEOLAR RNA-ASSOCIATED PROTEIN"/>
    <property type="match status" value="1"/>
</dbReference>
<dbReference type="InterPro" id="IPR017972">
    <property type="entry name" value="Cyt_P450_CS"/>
</dbReference>
<feature type="domain" description="Nrap protein" evidence="12">
    <location>
        <begin position="977"/>
        <end position="1132"/>
    </location>
</feature>
<feature type="domain" description="Nrap protein" evidence="14">
    <location>
        <begin position="1376"/>
        <end position="1536"/>
    </location>
</feature>
<evidence type="ECO:0000256" key="5">
    <source>
        <dbReference type="ARBA" id="ARBA00023004"/>
    </source>
</evidence>
<evidence type="ECO:0000256" key="3">
    <source>
        <dbReference type="ARBA" id="ARBA00022723"/>
    </source>
</evidence>
<evidence type="ECO:0000259" key="14">
    <source>
        <dbReference type="Pfam" id="PF17406"/>
    </source>
</evidence>
<dbReference type="Pfam" id="PF17407">
    <property type="entry name" value="Nrap_D6"/>
    <property type="match status" value="1"/>
</dbReference>
<evidence type="ECO:0000313" key="16">
    <source>
        <dbReference type="EMBL" id="KAJ3508535.1"/>
    </source>
</evidence>
<evidence type="ECO:0008006" key="18">
    <source>
        <dbReference type="Google" id="ProtNLM"/>
    </source>
</evidence>
<dbReference type="Pfam" id="PF00067">
    <property type="entry name" value="p450"/>
    <property type="match status" value="1"/>
</dbReference>
<comment type="similarity">
    <text evidence="2">Belongs to the NRAP family.</text>
</comment>
<keyword evidence="9" id="KW-0472">Membrane</keyword>
<dbReference type="PANTHER" id="PTHR17972:SF0">
    <property type="entry name" value="NUCLEOLAR PROTEIN 6"/>
    <property type="match status" value="1"/>
</dbReference>
<dbReference type="GO" id="GO:0003723">
    <property type="term" value="F:RNA binding"/>
    <property type="evidence" value="ECO:0007669"/>
    <property type="project" value="UniProtKB-KW"/>
</dbReference>
<dbReference type="GO" id="GO:0020037">
    <property type="term" value="F:heme binding"/>
    <property type="evidence" value="ECO:0007669"/>
    <property type="project" value="InterPro"/>
</dbReference>
<dbReference type="EMBL" id="JANKHO010000553">
    <property type="protein sequence ID" value="KAJ3508535.1"/>
    <property type="molecule type" value="Genomic_DNA"/>
</dbReference>
<dbReference type="InterPro" id="IPR002401">
    <property type="entry name" value="Cyt_P450_E_grp-I"/>
</dbReference>
<dbReference type="InterPro" id="IPR032675">
    <property type="entry name" value="LRR_dom_sf"/>
</dbReference>
<dbReference type="PROSITE" id="PS00086">
    <property type="entry name" value="CYTOCHROME_P450"/>
    <property type="match status" value="1"/>
</dbReference>
<dbReference type="PRINTS" id="PR00385">
    <property type="entry name" value="P450"/>
</dbReference>
<evidence type="ECO:0000259" key="10">
    <source>
        <dbReference type="Pfam" id="PF03813"/>
    </source>
</evidence>
<dbReference type="GO" id="GO:0034456">
    <property type="term" value="C:UTP-C complex"/>
    <property type="evidence" value="ECO:0007669"/>
    <property type="project" value="TreeGrafter"/>
</dbReference>
<organism evidence="16 17">
    <name type="scientific">Agrocybe chaxingu</name>
    <dbReference type="NCBI Taxonomy" id="84603"/>
    <lineage>
        <taxon>Eukaryota</taxon>
        <taxon>Fungi</taxon>
        <taxon>Dikarya</taxon>
        <taxon>Basidiomycota</taxon>
        <taxon>Agaricomycotina</taxon>
        <taxon>Agaricomycetes</taxon>
        <taxon>Agaricomycetidae</taxon>
        <taxon>Agaricales</taxon>
        <taxon>Agaricineae</taxon>
        <taxon>Strophariaceae</taxon>
        <taxon>Agrocybe</taxon>
    </lineage>
</organism>
<keyword evidence="17" id="KW-1185">Reference proteome</keyword>
<evidence type="ECO:0000256" key="9">
    <source>
        <dbReference type="SAM" id="Phobius"/>
    </source>
</evidence>
<keyword evidence="3 7" id="KW-0479">Metal-binding</keyword>
<dbReference type="GO" id="GO:0004497">
    <property type="term" value="F:monooxygenase activity"/>
    <property type="evidence" value="ECO:0007669"/>
    <property type="project" value="InterPro"/>
</dbReference>
<feature type="binding site" description="axial binding residue" evidence="7">
    <location>
        <position position="458"/>
    </location>
    <ligand>
        <name>heme</name>
        <dbReference type="ChEBI" id="CHEBI:30413"/>
    </ligand>
    <ligandPart>
        <name>Fe</name>
        <dbReference type="ChEBI" id="CHEBI:18248"/>
    </ligandPart>
</feature>
<dbReference type="InterPro" id="IPR035369">
    <property type="entry name" value="Nrap_D4"/>
</dbReference>
<dbReference type="GO" id="GO:0006409">
    <property type="term" value="P:tRNA export from nucleus"/>
    <property type="evidence" value="ECO:0007669"/>
    <property type="project" value="TreeGrafter"/>
</dbReference>
<dbReference type="SUPFAM" id="SSF48264">
    <property type="entry name" value="Cytochrome P450"/>
    <property type="match status" value="1"/>
</dbReference>
<feature type="region of interest" description="Disordered" evidence="8">
    <location>
        <begin position="760"/>
        <end position="780"/>
    </location>
</feature>
<accession>A0A9W8MUS3</accession>
<dbReference type="Pfam" id="PF17406">
    <property type="entry name" value="Nrap_D5"/>
    <property type="match status" value="1"/>
</dbReference>
<name>A0A9W8MUS3_9AGAR</name>
<keyword evidence="6" id="KW-0539">Nucleus</keyword>
<feature type="domain" description="Nrap protein" evidence="10">
    <location>
        <begin position="658"/>
        <end position="806"/>
    </location>
</feature>
<protein>
    <recommendedName>
        <fullName evidence="18">Cytochrome P450</fullName>
    </recommendedName>
</protein>
<dbReference type="GO" id="GO:0006364">
    <property type="term" value="P:rRNA processing"/>
    <property type="evidence" value="ECO:0007669"/>
    <property type="project" value="TreeGrafter"/>
</dbReference>
<feature type="domain" description="Nrap protein" evidence="15">
    <location>
        <begin position="1539"/>
        <end position="1660"/>
    </location>
</feature>
<keyword evidence="9" id="KW-0812">Transmembrane</keyword>
<dbReference type="GO" id="GO:0016705">
    <property type="term" value="F:oxidoreductase activity, acting on paired donors, with incorporation or reduction of molecular oxygen"/>
    <property type="evidence" value="ECO:0007669"/>
    <property type="project" value="InterPro"/>
</dbReference>
<dbReference type="GO" id="GO:0032545">
    <property type="term" value="C:CURI complex"/>
    <property type="evidence" value="ECO:0007669"/>
    <property type="project" value="TreeGrafter"/>
</dbReference>
<evidence type="ECO:0000256" key="4">
    <source>
        <dbReference type="ARBA" id="ARBA00022884"/>
    </source>
</evidence>
<feature type="region of interest" description="Disordered" evidence="8">
    <location>
        <begin position="520"/>
        <end position="539"/>
    </location>
</feature>
<evidence type="ECO:0000256" key="2">
    <source>
        <dbReference type="ARBA" id="ARBA00006674"/>
    </source>
</evidence>
<dbReference type="PRINTS" id="PR00463">
    <property type="entry name" value="EP450I"/>
</dbReference>
<dbReference type="InterPro" id="IPR035368">
    <property type="entry name" value="Nrap_D3"/>
</dbReference>
<evidence type="ECO:0000256" key="7">
    <source>
        <dbReference type="PIRSR" id="PIRSR602401-1"/>
    </source>
</evidence>
<feature type="domain" description="Nrap protein" evidence="11">
    <location>
        <begin position="811"/>
        <end position="970"/>
    </location>
</feature>
<dbReference type="Gene3D" id="1.10.630.10">
    <property type="entry name" value="Cytochrome P450"/>
    <property type="match status" value="1"/>
</dbReference>
<keyword evidence="4" id="KW-0694">RNA-binding</keyword>
<evidence type="ECO:0000259" key="13">
    <source>
        <dbReference type="Pfam" id="PF17405"/>
    </source>
</evidence>
<dbReference type="InterPro" id="IPR036396">
    <property type="entry name" value="Cyt_P450_sf"/>
</dbReference>
<dbReference type="Gene3D" id="3.30.70.3030">
    <property type="match status" value="1"/>
</dbReference>
<reference evidence="16" key="1">
    <citation type="submission" date="2022-07" db="EMBL/GenBank/DDBJ databases">
        <title>Genome Sequence of Agrocybe chaxingu.</title>
        <authorList>
            <person name="Buettner E."/>
        </authorList>
    </citation>
    <scope>NUCLEOTIDE SEQUENCE</scope>
    <source>
        <strain evidence="16">MP-N11</strain>
    </source>
</reference>
<evidence type="ECO:0000259" key="11">
    <source>
        <dbReference type="Pfam" id="PF17403"/>
    </source>
</evidence>
<comment type="caution">
    <text evidence="16">The sequence shown here is derived from an EMBL/GenBank/DDBJ whole genome shotgun (WGS) entry which is preliminary data.</text>
</comment>
<dbReference type="InterPro" id="IPR035367">
    <property type="entry name" value="Nrap_D2"/>
</dbReference>
<evidence type="ECO:0000259" key="12">
    <source>
        <dbReference type="Pfam" id="PF17404"/>
    </source>
</evidence>
<evidence type="ECO:0000256" key="6">
    <source>
        <dbReference type="ARBA" id="ARBA00023242"/>
    </source>
</evidence>
<dbReference type="InterPro" id="IPR035370">
    <property type="entry name" value="Nrap_D5"/>
</dbReference>
<feature type="transmembrane region" description="Helical" evidence="9">
    <location>
        <begin position="12"/>
        <end position="33"/>
    </location>
</feature>
<dbReference type="Pfam" id="PF17403">
    <property type="entry name" value="Nrap_D2"/>
    <property type="match status" value="1"/>
</dbReference>
<keyword evidence="7" id="KW-0349">Heme</keyword>
<evidence type="ECO:0000256" key="8">
    <source>
        <dbReference type="SAM" id="MobiDB-lite"/>
    </source>
</evidence>
<dbReference type="InterPro" id="IPR001128">
    <property type="entry name" value="Cyt_P450"/>
</dbReference>
<dbReference type="InterPro" id="IPR035371">
    <property type="entry name" value="Nrap_D6"/>
</dbReference>
<dbReference type="OrthoDB" id="10251401at2759"/>
<dbReference type="CDD" id="cd11065">
    <property type="entry name" value="CYP64-like"/>
    <property type="match status" value="1"/>
</dbReference>
<comment type="cofactor">
    <cofactor evidence="7">
        <name>heme</name>
        <dbReference type="ChEBI" id="CHEBI:30413"/>
    </cofactor>
</comment>
<dbReference type="GO" id="GO:0032040">
    <property type="term" value="C:small-subunit processome"/>
    <property type="evidence" value="ECO:0007669"/>
    <property type="project" value="TreeGrafter"/>
</dbReference>
<dbReference type="GO" id="GO:0005506">
    <property type="term" value="F:iron ion binding"/>
    <property type="evidence" value="ECO:0007669"/>
    <property type="project" value="InterPro"/>
</dbReference>
<dbReference type="Pfam" id="PF17404">
    <property type="entry name" value="Nrap_D3"/>
    <property type="match status" value="1"/>
</dbReference>
<dbReference type="Pfam" id="PF03813">
    <property type="entry name" value="Nrap"/>
    <property type="match status" value="1"/>
</dbReference>
<dbReference type="InterPro" id="IPR005554">
    <property type="entry name" value="NOL6/Upt22"/>
</dbReference>
<comment type="subcellular location">
    <subcellularLocation>
        <location evidence="1">Nucleus</location>
        <location evidence="1">Nucleolus</location>
    </subcellularLocation>
</comment>